<evidence type="ECO:0000256" key="3">
    <source>
        <dbReference type="ARBA" id="ARBA00005708"/>
    </source>
</evidence>
<name>A0A9E2BH09_PSYF1</name>
<evidence type="ECO:0000256" key="4">
    <source>
        <dbReference type="ARBA" id="ARBA00022909"/>
    </source>
</evidence>
<dbReference type="GO" id="GO:0005737">
    <property type="term" value="C:cytoplasm"/>
    <property type="evidence" value="ECO:0007669"/>
    <property type="project" value="TreeGrafter"/>
</dbReference>
<evidence type="ECO:0000256" key="6">
    <source>
        <dbReference type="RuleBase" id="RU362079"/>
    </source>
</evidence>
<dbReference type="PANTHER" id="PTHR42844">
    <property type="entry name" value="DIHYDRONEOPTERIN ALDOLASE 1-RELATED"/>
    <property type="match status" value="1"/>
</dbReference>
<comment type="pathway">
    <text evidence="2 6">Cofactor biosynthesis; tetrahydrofolate biosynthesis; 2-amino-4-hydroxy-6-hydroxymethyl-7,8-dihydropteridine diphosphate from 7,8-dihydroneopterin triphosphate: step 3/4.</text>
</comment>
<dbReference type="SUPFAM" id="SSF55620">
    <property type="entry name" value="Tetrahydrobiopterin biosynthesis enzymes-like"/>
    <property type="match status" value="1"/>
</dbReference>
<organism evidence="8 9">
    <name type="scientific">Psychracetigena formicireducens</name>
    <dbReference type="NCBI Taxonomy" id="2986056"/>
    <lineage>
        <taxon>Bacteria</taxon>
        <taxon>Bacillati</taxon>
        <taxon>Candidatus Lithacetigenota</taxon>
        <taxon>Candidatus Psychracetigena</taxon>
    </lineage>
</organism>
<comment type="caution">
    <text evidence="8">The sequence shown here is derived from an EMBL/GenBank/DDBJ whole genome shotgun (WGS) entry which is preliminary data.</text>
</comment>
<dbReference type="Proteomes" id="UP000811545">
    <property type="component" value="Unassembled WGS sequence"/>
</dbReference>
<dbReference type="InterPro" id="IPR006157">
    <property type="entry name" value="FolB_dom"/>
</dbReference>
<dbReference type="NCBIfam" id="TIGR00525">
    <property type="entry name" value="folB"/>
    <property type="match status" value="1"/>
</dbReference>
<dbReference type="PANTHER" id="PTHR42844:SF1">
    <property type="entry name" value="DIHYDRONEOPTERIN ALDOLASE 1-RELATED"/>
    <property type="match status" value="1"/>
</dbReference>
<accession>A0A9E2BH09</accession>
<protein>
    <recommendedName>
        <fullName evidence="6">7,8-dihydroneopterin aldolase</fullName>
        <ecNumber evidence="6">4.1.2.25</ecNumber>
    </recommendedName>
</protein>
<dbReference type="SMART" id="SM00905">
    <property type="entry name" value="FolB"/>
    <property type="match status" value="1"/>
</dbReference>
<evidence type="ECO:0000256" key="5">
    <source>
        <dbReference type="ARBA" id="ARBA00023239"/>
    </source>
</evidence>
<evidence type="ECO:0000259" key="7">
    <source>
        <dbReference type="SMART" id="SM00905"/>
    </source>
</evidence>
<comment type="similarity">
    <text evidence="3 6">Belongs to the DHNA family.</text>
</comment>
<dbReference type="InterPro" id="IPR006156">
    <property type="entry name" value="Dihydroneopterin_aldolase"/>
</dbReference>
<keyword evidence="4 6" id="KW-0289">Folate biosynthesis</keyword>
<comment type="function">
    <text evidence="6">Catalyzes the conversion of 7,8-dihydroneopterin to 6-hydroxymethyl-7,8-dihydropterin.</text>
</comment>
<dbReference type="NCBIfam" id="TIGR00526">
    <property type="entry name" value="folB_dom"/>
    <property type="match status" value="1"/>
</dbReference>
<proteinExistence type="inferred from homology"/>
<feature type="domain" description="Dihydroneopterin aldolase/epimerase" evidence="7">
    <location>
        <begin position="4"/>
        <end position="117"/>
    </location>
</feature>
<evidence type="ECO:0000256" key="1">
    <source>
        <dbReference type="ARBA" id="ARBA00001353"/>
    </source>
</evidence>
<sequence>MDRIIIKDMEVYGYHGVYPEEKKLGQMFLVSVEMKVDLSAAGHVDNLECSIDYGQICDHIKQALTENCYDLIEAAAIAVIEKLFEKHPAVYAVRALIKKPWAPLGHHLKYVAVELERSRAV</sequence>
<evidence type="ECO:0000313" key="9">
    <source>
        <dbReference type="Proteomes" id="UP000811545"/>
    </source>
</evidence>
<dbReference type="Gene3D" id="3.30.1130.10">
    <property type="match status" value="1"/>
</dbReference>
<dbReference type="CDD" id="cd00534">
    <property type="entry name" value="DHNA_DHNTPE"/>
    <property type="match status" value="1"/>
</dbReference>
<reference evidence="8 9" key="1">
    <citation type="journal article" date="2021" name="bioRxiv">
        <title>Unique metabolic strategies in Hadean analogues reveal hints for primordial physiology.</title>
        <authorList>
            <person name="Nobu M.K."/>
            <person name="Nakai R."/>
            <person name="Tamazawa S."/>
            <person name="Mori H."/>
            <person name="Toyoda A."/>
            <person name="Ijiri A."/>
            <person name="Suzuki S."/>
            <person name="Kurokawa K."/>
            <person name="Kamagata Y."/>
            <person name="Tamaki H."/>
        </authorList>
    </citation>
    <scope>NUCLEOTIDE SEQUENCE [LARGE SCALE GENOMIC DNA]</scope>
    <source>
        <strain evidence="8">BS525</strain>
    </source>
</reference>
<dbReference type="GO" id="GO:0046656">
    <property type="term" value="P:folic acid biosynthetic process"/>
    <property type="evidence" value="ECO:0007669"/>
    <property type="project" value="UniProtKB-UniRule"/>
</dbReference>
<dbReference type="AlphaFoldDB" id="A0A9E2BH09"/>
<dbReference type="EMBL" id="QLTW01000007">
    <property type="protein sequence ID" value="MBT9144426.1"/>
    <property type="molecule type" value="Genomic_DNA"/>
</dbReference>
<dbReference type="GO" id="GO:0046654">
    <property type="term" value="P:tetrahydrofolate biosynthetic process"/>
    <property type="evidence" value="ECO:0007669"/>
    <property type="project" value="UniProtKB-UniRule"/>
</dbReference>
<evidence type="ECO:0000256" key="2">
    <source>
        <dbReference type="ARBA" id="ARBA00005013"/>
    </source>
</evidence>
<dbReference type="InterPro" id="IPR043133">
    <property type="entry name" value="GTP-CH-I_C/QueF"/>
</dbReference>
<evidence type="ECO:0000313" key="8">
    <source>
        <dbReference type="EMBL" id="MBT9144426.1"/>
    </source>
</evidence>
<dbReference type="GO" id="GO:0004150">
    <property type="term" value="F:dihydroneopterin aldolase activity"/>
    <property type="evidence" value="ECO:0007669"/>
    <property type="project" value="UniProtKB-UniRule"/>
</dbReference>
<keyword evidence="5 6" id="KW-0456">Lyase</keyword>
<comment type="catalytic activity">
    <reaction evidence="1 6">
        <text>7,8-dihydroneopterin = 6-hydroxymethyl-7,8-dihydropterin + glycolaldehyde</text>
        <dbReference type="Rhea" id="RHEA:10540"/>
        <dbReference type="ChEBI" id="CHEBI:17001"/>
        <dbReference type="ChEBI" id="CHEBI:17071"/>
        <dbReference type="ChEBI" id="CHEBI:44841"/>
        <dbReference type="EC" id="4.1.2.25"/>
    </reaction>
</comment>
<dbReference type="EC" id="4.1.2.25" evidence="6"/>
<gene>
    <name evidence="8" type="primary">sulD_1</name>
    <name evidence="8" type="ORF">DDT42_00267</name>
</gene>
<dbReference type="Pfam" id="PF02152">
    <property type="entry name" value="FolB"/>
    <property type="match status" value="1"/>
</dbReference>